<dbReference type="Proteomes" id="UP001430848">
    <property type="component" value="Unassembled WGS sequence"/>
</dbReference>
<dbReference type="CDD" id="cd11041">
    <property type="entry name" value="CYP503A1-like"/>
    <property type="match status" value="1"/>
</dbReference>
<proteinExistence type="inferred from homology"/>
<evidence type="ECO:0000256" key="4">
    <source>
        <dbReference type="ARBA" id="ARBA00022723"/>
    </source>
</evidence>
<protein>
    <recommendedName>
        <fullName evidence="11">Cytochrome P450</fullName>
    </recommendedName>
</protein>
<sequence>MVERLRVEAIQVLGQGGWSKMSLYNMKLLDSVIKESQRIKPILTVAMPREATADITLADGTFLPQGTLLAVSAQKHWDHEVYHNPERFIGDRFLKMRQTPGKENIAQLVTTGPAHLGFGHGNHACPGRFLAAAEIKIILVHLILGYEWKTIRGREPKVRVLGITLDSDPSGKIQIRKRRDR</sequence>
<keyword evidence="4 8" id="KW-0479">Metal-binding</keyword>
<keyword evidence="10" id="KW-1185">Reference proteome</keyword>
<dbReference type="InterPro" id="IPR036396">
    <property type="entry name" value="Cyt_P450_sf"/>
</dbReference>
<evidence type="ECO:0008006" key="11">
    <source>
        <dbReference type="Google" id="ProtNLM"/>
    </source>
</evidence>
<evidence type="ECO:0000256" key="8">
    <source>
        <dbReference type="RuleBase" id="RU000461"/>
    </source>
</evidence>
<dbReference type="PROSITE" id="PS00086">
    <property type="entry name" value="CYTOCHROME_P450"/>
    <property type="match status" value="1"/>
</dbReference>
<evidence type="ECO:0000256" key="7">
    <source>
        <dbReference type="ARBA" id="ARBA00023033"/>
    </source>
</evidence>
<reference evidence="9 10" key="1">
    <citation type="submission" date="2024-02" db="EMBL/GenBank/DDBJ databases">
        <title>De novo assembly and annotation of 12 fungi associated with fruit tree decline syndrome in Ontario, Canada.</title>
        <authorList>
            <person name="Sulman M."/>
            <person name="Ellouze W."/>
            <person name="Ilyukhin E."/>
        </authorList>
    </citation>
    <scope>NUCLEOTIDE SEQUENCE [LARGE SCALE GENOMIC DNA]</scope>
    <source>
        <strain evidence="9 10">M169</strain>
    </source>
</reference>
<evidence type="ECO:0000313" key="10">
    <source>
        <dbReference type="Proteomes" id="UP001430848"/>
    </source>
</evidence>
<dbReference type="InterPro" id="IPR002403">
    <property type="entry name" value="Cyt_P450_E_grp-IV"/>
</dbReference>
<keyword evidence="7 8" id="KW-0503">Monooxygenase</keyword>
<evidence type="ECO:0000256" key="1">
    <source>
        <dbReference type="ARBA" id="ARBA00001971"/>
    </source>
</evidence>
<keyword evidence="5 8" id="KW-0560">Oxidoreductase</keyword>
<dbReference type="PANTHER" id="PTHR46206">
    <property type="entry name" value="CYTOCHROME P450"/>
    <property type="match status" value="1"/>
</dbReference>
<comment type="caution">
    <text evidence="9">The sequence shown here is derived from an EMBL/GenBank/DDBJ whole genome shotgun (WGS) entry which is preliminary data.</text>
</comment>
<dbReference type="Pfam" id="PF00067">
    <property type="entry name" value="p450"/>
    <property type="match status" value="1"/>
</dbReference>
<evidence type="ECO:0000256" key="3">
    <source>
        <dbReference type="ARBA" id="ARBA00022617"/>
    </source>
</evidence>
<dbReference type="PANTHER" id="PTHR46206:SF2">
    <property type="entry name" value="CYTOCHROME P450 MONOOXYGENASE AUSG-RELATED"/>
    <property type="match status" value="1"/>
</dbReference>
<keyword evidence="6 8" id="KW-0408">Iron</keyword>
<keyword evidence="3 8" id="KW-0349">Heme</keyword>
<dbReference type="InterPro" id="IPR001128">
    <property type="entry name" value="Cyt_P450"/>
</dbReference>
<dbReference type="EMBL" id="JAKNSF020000054">
    <property type="protein sequence ID" value="KAK7724754.1"/>
    <property type="molecule type" value="Genomic_DNA"/>
</dbReference>
<evidence type="ECO:0000313" key="9">
    <source>
        <dbReference type="EMBL" id="KAK7724754.1"/>
    </source>
</evidence>
<dbReference type="SUPFAM" id="SSF48264">
    <property type="entry name" value="Cytochrome P450"/>
    <property type="match status" value="1"/>
</dbReference>
<dbReference type="Gene3D" id="1.10.630.10">
    <property type="entry name" value="Cytochrome P450"/>
    <property type="match status" value="1"/>
</dbReference>
<comment type="cofactor">
    <cofactor evidence="1">
        <name>heme</name>
        <dbReference type="ChEBI" id="CHEBI:30413"/>
    </cofactor>
</comment>
<organism evidence="9 10">
    <name type="scientific">Diaporthe eres</name>
    <name type="common">Phomopsis oblonga</name>
    <dbReference type="NCBI Taxonomy" id="83184"/>
    <lineage>
        <taxon>Eukaryota</taxon>
        <taxon>Fungi</taxon>
        <taxon>Dikarya</taxon>
        <taxon>Ascomycota</taxon>
        <taxon>Pezizomycotina</taxon>
        <taxon>Sordariomycetes</taxon>
        <taxon>Sordariomycetidae</taxon>
        <taxon>Diaporthales</taxon>
        <taxon>Diaporthaceae</taxon>
        <taxon>Diaporthe</taxon>
        <taxon>Diaporthe eres species complex</taxon>
    </lineage>
</organism>
<evidence type="ECO:0000256" key="5">
    <source>
        <dbReference type="ARBA" id="ARBA00023002"/>
    </source>
</evidence>
<accession>A0ABR1P2I7</accession>
<name>A0ABR1P2I7_DIAER</name>
<dbReference type="InterPro" id="IPR017972">
    <property type="entry name" value="Cyt_P450_CS"/>
</dbReference>
<evidence type="ECO:0000256" key="2">
    <source>
        <dbReference type="ARBA" id="ARBA00010617"/>
    </source>
</evidence>
<comment type="similarity">
    <text evidence="2 8">Belongs to the cytochrome P450 family.</text>
</comment>
<gene>
    <name evidence="9" type="ORF">SLS63_008448</name>
</gene>
<evidence type="ECO:0000256" key="6">
    <source>
        <dbReference type="ARBA" id="ARBA00023004"/>
    </source>
</evidence>
<dbReference type="PRINTS" id="PR00465">
    <property type="entry name" value="EP450IV"/>
</dbReference>